<proteinExistence type="predicted"/>
<feature type="region of interest" description="Disordered" evidence="1">
    <location>
        <begin position="47"/>
        <end position="77"/>
    </location>
</feature>
<sequence length="410" mass="43738">MRLRVFSGLLSLLLLAACGGQATNPTITPPPTITPASQVEVLATATLDSSAQSEPTAEPTQAVAEPSNQPATPANADPNALIDTSMLTGRIYFIDPLGFAINSIAATGGDLQTVYKEQGPMPLARLGIDPSLQYLSVFKGDFLHIYSLDFQELLLLPTSFEPIWSPNGDGKFALLKLTDMGEIFVDVYDLKSAKPDNIVVSTLGYSADWLSDGSALVVHNGNQIGEASLSDGAFSPLGELVEDENGSWVVDDILSHDDWIYFHGGQVNLLGASGNGMQWWVLVDGVPQALGEIGGNGVSRVQLNAKREQLAYIDNFHVSACLTAQVLSVQNADFSSATLTPNLGPIADNTGQEIHGAAWNPSGDWLTFAKGSYTCADSGPIYATPQVFVWNPTNQALQAFEYGSYPVWVK</sequence>
<evidence type="ECO:0000313" key="3">
    <source>
        <dbReference type="EMBL" id="KPL81226.1"/>
    </source>
</evidence>
<dbReference type="AlphaFoldDB" id="A0A0N8GPL4"/>
<keyword evidence="2" id="KW-0732">Signal</keyword>
<protein>
    <submittedName>
        <fullName evidence="3">Uncharacterized protein</fullName>
    </submittedName>
</protein>
<reference evidence="3 4" key="1">
    <citation type="submission" date="2015-07" db="EMBL/GenBank/DDBJ databases">
        <title>Whole genome sequence of Herpetosiphon geysericola DSM 7119.</title>
        <authorList>
            <person name="Hemp J."/>
            <person name="Ward L.M."/>
            <person name="Pace L.A."/>
            <person name="Fischer W.W."/>
        </authorList>
    </citation>
    <scope>NUCLEOTIDE SEQUENCE [LARGE SCALE GENOMIC DNA]</scope>
    <source>
        <strain evidence="3 4">DSM 7119</strain>
    </source>
</reference>
<dbReference type="PROSITE" id="PS51257">
    <property type="entry name" value="PROKAR_LIPOPROTEIN"/>
    <property type="match status" value="1"/>
</dbReference>
<gene>
    <name evidence="3" type="ORF">SE18_21320</name>
</gene>
<dbReference type="RefSeq" id="WP_054536491.1">
    <property type="nucleotide sequence ID" value="NZ_LGKP01000035.1"/>
</dbReference>
<evidence type="ECO:0000256" key="2">
    <source>
        <dbReference type="SAM" id="SignalP"/>
    </source>
</evidence>
<feature type="compositionally biased region" description="Polar residues" evidence="1">
    <location>
        <begin position="47"/>
        <end position="59"/>
    </location>
</feature>
<dbReference type="PATRIC" id="fig|70996.4.peg.2081"/>
<evidence type="ECO:0000313" key="4">
    <source>
        <dbReference type="Proteomes" id="UP000050277"/>
    </source>
</evidence>
<organism evidence="3 4">
    <name type="scientific">Herpetosiphon geysericola</name>
    <dbReference type="NCBI Taxonomy" id="70996"/>
    <lineage>
        <taxon>Bacteria</taxon>
        <taxon>Bacillati</taxon>
        <taxon>Chloroflexota</taxon>
        <taxon>Chloroflexia</taxon>
        <taxon>Herpetosiphonales</taxon>
        <taxon>Herpetosiphonaceae</taxon>
        <taxon>Herpetosiphon</taxon>
    </lineage>
</organism>
<dbReference type="EMBL" id="LGKP01000035">
    <property type="protein sequence ID" value="KPL81226.1"/>
    <property type="molecule type" value="Genomic_DNA"/>
</dbReference>
<dbReference type="OrthoDB" id="5916363at2"/>
<evidence type="ECO:0000256" key="1">
    <source>
        <dbReference type="SAM" id="MobiDB-lite"/>
    </source>
</evidence>
<accession>A0A0N8GPL4</accession>
<feature type="signal peptide" evidence="2">
    <location>
        <begin position="1"/>
        <end position="22"/>
    </location>
</feature>
<comment type="caution">
    <text evidence="3">The sequence shown here is derived from an EMBL/GenBank/DDBJ whole genome shotgun (WGS) entry which is preliminary data.</text>
</comment>
<name>A0A0N8GPL4_9CHLR</name>
<dbReference type="SUPFAM" id="SSF82171">
    <property type="entry name" value="DPP6 N-terminal domain-like"/>
    <property type="match status" value="1"/>
</dbReference>
<dbReference type="Proteomes" id="UP000050277">
    <property type="component" value="Unassembled WGS sequence"/>
</dbReference>
<feature type="chain" id="PRO_5006025827" evidence="2">
    <location>
        <begin position="23"/>
        <end position="410"/>
    </location>
</feature>
<keyword evidence="4" id="KW-1185">Reference proteome</keyword>